<dbReference type="InterPro" id="IPR051048">
    <property type="entry name" value="Peptidase_S8/S53_subtilisin"/>
</dbReference>
<dbReference type="PROSITE" id="PS00137">
    <property type="entry name" value="SUBTILASE_HIS"/>
    <property type="match status" value="1"/>
</dbReference>
<dbReference type="PROSITE" id="PS51892">
    <property type="entry name" value="SUBTILASE"/>
    <property type="match status" value="1"/>
</dbReference>
<evidence type="ECO:0000256" key="7">
    <source>
        <dbReference type="SAM" id="SignalP"/>
    </source>
</evidence>
<proteinExistence type="inferred from homology"/>
<keyword evidence="10" id="KW-1185">Reference proteome</keyword>
<feature type="active site" description="Charge relay system" evidence="5">
    <location>
        <position position="91"/>
    </location>
</feature>
<evidence type="ECO:0000256" key="1">
    <source>
        <dbReference type="ARBA" id="ARBA00011073"/>
    </source>
</evidence>
<accession>A0ABP3XWD5</accession>
<dbReference type="CDD" id="cd07483">
    <property type="entry name" value="Peptidases_S8_Subtilisin_Novo-like"/>
    <property type="match status" value="1"/>
</dbReference>
<dbReference type="Pfam" id="PF00082">
    <property type="entry name" value="Peptidase_S8"/>
    <property type="match status" value="1"/>
</dbReference>
<dbReference type="PRINTS" id="PR00723">
    <property type="entry name" value="SUBTILISIN"/>
</dbReference>
<evidence type="ECO:0000313" key="9">
    <source>
        <dbReference type="EMBL" id="GAA0872718.1"/>
    </source>
</evidence>
<feature type="active site" description="Charge relay system" evidence="5">
    <location>
        <position position="312"/>
    </location>
</feature>
<evidence type="ECO:0000256" key="5">
    <source>
        <dbReference type="PROSITE-ProRule" id="PRU01240"/>
    </source>
</evidence>
<dbReference type="SUPFAM" id="SSF52743">
    <property type="entry name" value="Subtilisin-like"/>
    <property type="match status" value="1"/>
</dbReference>
<evidence type="ECO:0000256" key="6">
    <source>
        <dbReference type="RuleBase" id="RU003355"/>
    </source>
</evidence>
<dbReference type="PROSITE" id="PS00136">
    <property type="entry name" value="SUBTILASE_ASP"/>
    <property type="match status" value="1"/>
</dbReference>
<dbReference type="InterPro" id="IPR036852">
    <property type="entry name" value="Peptidase_S8/S53_dom_sf"/>
</dbReference>
<dbReference type="Gene3D" id="3.40.50.200">
    <property type="entry name" value="Peptidase S8/S53 domain"/>
    <property type="match status" value="2"/>
</dbReference>
<evidence type="ECO:0000256" key="2">
    <source>
        <dbReference type="ARBA" id="ARBA00022670"/>
    </source>
</evidence>
<keyword evidence="3 5" id="KW-0378">Hydrolase</keyword>
<dbReference type="InterPro" id="IPR015500">
    <property type="entry name" value="Peptidase_S8_subtilisin-rel"/>
</dbReference>
<evidence type="ECO:0000256" key="3">
    <source>
        <dbReference type="ARBA" id="ARBA00022801"/>
    </source>
</evidence>
<comment type="caution">
    <text evidence="9">The sequence shown here is derived from an EMBL/GenBank/DDBJ whole genome shotgun (WGS) entry which is preliminary data.</text>
</comment>
<keyword evidence="4 5" id="KW-0720">Serine protease</keyword>
<feature type="signal peptide" evidence="7">
    <location>
        <begin position="1"/>
        <end position="27"/>
    </location>
</feature>
<keyword evidence="2 5" id="KW-0645">Protease</keyword>
<dbReference type="InterPro" id="IPR022398">
    <property type="entry name" value="Peptidase_S8_His-AS"/>
</dbReference>
<sequence length="565" mass="61535">MIKHIKPIAIVLAGSFMLSGCGSSAPALVSTPIENIDATPLKNIPLSEDEYKAWGAADLATDTIPGMSVNKAYAELLQGRQGQTVIVGVIDSGVDIEHEDLASVIWRNSDEIPNNGKDDDKNGYIDDIHGWNFLGDAVKENMEYVRIIKKLKPKYEGKTEASVAAENLAEFKLYKRAQAEYDKEYKEAFETKQYYENLLNQLNMADKAISAKLGKENYTLKELNAMEADTEELKNYKGFLLQVMNNIGEDLEDAREQLKGGIDYYAGRLNSHFNMDLDGRAVVGDNVEDLTDTNYGNNDVDGPDPKKEDAMHGTHVAGIIAAARNNGKGIDGVADNAKIMVLRAVPDGDEYDKDIALAIRYAVDNGAKVINSSFGKYFSTNPEWVMDAIAYAAKKDVLIVNAAGNEGLDLDTTQVYPNDQTPTNGQEISDTFLTVGALNYKYGSELVAGFSNYGKTNVDVFAPGTKIWSTTPLDEYEFLQGTSMAAPAVAGLAATVRSYFPKLSATQVKEIIIQSGLPTTTSVVVSGDPSKQAKFADLSVSGRMANLYNALLLADKVSRKEVKLN</sequence>
<keyword evidence="7" id="KW-0732">Signal</keyword>
<dbReference type="PROSITE" id="PS51257">
    <property type="entry name" value="PROKAR_LIPOPROTEIN"/>
    <property type="match status" value="1"/>
</dbReference>
<feature type="domain" description="Peptidase S8/S53" evidence="8">
    <location>
        <begin position="82"/>
        <end position="516"/>
    </location>
</feature>
<evidence type="ECO:0000313" key="10">
    <source>
        <dbReference type="Proteomes" id="UP001500507"/>
    </source>
</evidence>
<evidence type="ECO:0000259" key="8">
    <source>
        <dbReference type="Pfam" id="PF00082"/>
    </source>
</evidence>
<dbReference type="Proteomes" id="UP001500507">
    <property type="component" value="Unassembled WGS sequence"/>
</dbReference>
<reference evidence="10" key="1">
    <citation type="journal article" date="2019" name="Int. J. Syst. Evol. Microbiol.">
        <title>The Global Catalogue of Microorganisms (GCM) 10K type strain sequencing project: providing services to taxonomists for standard genome sequencing and annotation.</title>
        <authorList>
            <consortium name="The Broad Institute Genomics Platform"/>
            <consortium name="The Broad Institute Genome Sequencing Center for Infectious Disease"/>
            <person name="Wu L."/>
            <person name="Ma J."/>
        </authorList>
    </citation>
    <scope>NUCLEOTIDE SEQUENCE [LARGE SCALE GENOMIC DNA]</scope>
    <source>
        <strain evidence="10">JCM 16082</strain>
    </source>
</reference>
<gene>
    <name evidence="9" type="ORF">GCM10009117_18650</name>
</gene>
<dbReference type="PIRSF" id="PIRSF037892">
    <property type="entry name" value="Subtilisin_rel_SRU_0565"/>
    <property type="match status" value="1"/>
</dbReference>
<organism evidence="9 10">
    <name type="scientific">Gangjinia marincola</name>
    <dbReference type="NCBI Taxonomy" id="578463"/>
    <lineage>
        <taxon>Bacteria</taxon>
        <taxon>Pseudomonadati</taxon>
        <taxon>Bacteroidota</taxon>
        <taxon>Flavobacteriia</taxon>
        <taxon>Flavobacteriales</taxon>
        <taxon>Flavobacteriaceae</taxon>
        <taxon>Gangjinia</taxon>
    </lineage>
</organism>
<dbReference type="InterPro" id="IPR017308">
    <property type="entry name" value="Pept_S8_subtilisin_bacteroid"/>
</dbReference>
<dbReference type="PROSITE" id="PS00138">
    <property type="entry name" value="SUBTILASE_SER"/>
    <property type="match status" value="1"/>
</dbReference>
<dbReference type="InterPro" id="IPR000209">
    <property type="entry name" value="Peptidase_S8/S53_dom"/>
</dbReference>
<evidence type="ECO:0000256" key="4">
    <source>
        <dbReference type="ARBA" id="ARBA00022825"/>
    </source>
</evidence>
<feature type="chain" id="PRO_5047244988" evidence="7">
    <location>
        <begin position="28"/>
        <end position="565"/>
    </location>
</feature>
<dbReference type="PANTHER" id="PTHR43399:SF4">
    <property type="entry name" value="CELL WALL-ASSOCIATED PROTEASE"/>
    <property type="match status" value="1"/>
</dbReference>
<dbReference type="InterPro" id="IPR023828">
    <property type="entry name" value="Peptidase_S8_Ser-AS"/>
</dbReference>
<comment type="similarity">
    <text evidence="1 5 6">Belongs to the peptidase S8 family.</text>
</comment>
<feature type="active site" description="Charge relay system" evidence="5">
    <location>
        <position position="483"/>
    </location>
</feature>
<protein>
    <submittedName>
        <fullName evidence="9">S8 family peptidase</fullName>
    </submittedName>
</protein>
<dbReference type="PANTHER" id="PTHR43399">
    <property type="entry name" value="SUBTILISIN-RELATED"/>
    <property type="match status" value="1"/>
</dbReference>
<dbReference type="InterPro" id="IPR023827">
    <property type="entry name" value="Peptidase_S8_Asp-AS"/>
</dbReference>
<dbReference type="InterPro" id="IPR034080">
    <property type="entry name" value="Protease_P7-like_dom"/>
</dbReference>
<name>A0ABP3XWD5_9FLAO</name>
<dbReference type="RefSeq" id="WP_343766521.1">
    <property type="nucleotide sequence ID" value="NZ_BAAAFG010000015.1"/>
</dbReference>
<dbReference type="EMBL" id="BAAAFG010000015">
    <property type="protein sequence ID" value="GAA0872718.1"/>
    <property type="molecule type" value="Genomic_DNA"/>
</dbReference>